<gene>
    <name evidence="1" type="ORF">IC230_21290</name>
</gene>
<evidence type="ECO:0000313" key="1">
    <source>
        <dbReference type="EMBL" id="MBD2755451.1"/>
    </source>
</evidence>
<sequence length="230" mass="25601">MAQTSGIIKDQDFLNWTNAWSESEFSKSGFAHLFAQKQEGVQFSDESMFDIVSTIGLDTIQVRFGLNSDDKENQFQVFMYGIDGLGTRVTPYYGSSPIVSSGELGDTPHEVPDVVAQQWMDLWKKALQEDSVNASSFKTNYGYLRGYGYAMRSVVDTLFPGPDVKANIINVFFGLHQYLGRAADPENPTFTFGLILHSQIVKPGDNQKVLGNDNDESVYYDLSTPCPPTC</sequence>
<dbReference type="EMBL" id="JACXAA010000008">
    <property type="protein sequence ID" value="MBD2755451.1"/>
    <property type="molecule type" value="Genomic_DNA"/>
</dbReference>
<organism evidence="1 2">
    <name type="scientific">Spirosoma validum</name>
    <dbReference type="NCBI Taxonomy" id="2771355"/>
    <lineage>
        <taxon>Bacteria</taxon>
        <taxon>Pseudomonadati</taxon>
        <taxon>Bacteroidota</taxon>
        <taxon>Cytophagia</taxon>
        <taxon>Cytophagales</taxon>
        <taxon>Cytophagaceae</taxon>
        <taxon>Spirosoma</taxon>
    </lineage>
</organism>
<dbReference type="RefSeq" id="WP_191041067.1">
    <property type="nucleotide sequence ID" value="NZ_JACXAA010000008.1"/>
</dbReference>
<accession>A0A927B4G0</accession>
<keyword evidence="2" id="KW-1185">Reference proteome</keyword>
<comment type="caution">
    <text evidence="1">The sequence shown here is derived from an EMBL/GenBank/DDBJ whole genome shotgun (WGS) entry which is preliminary data.</text>
</comment>
<dbReference type="Proteomes" id="UP000653797">
    <property type="component" value="Unassembled WGS sequence"/>
</dbReference>
<dbReference type="AlphaFoldDB" id="A0A927B4G0"/>
<proteinExistence type="predicted"/>
<protein>
    <submittedName>
        <fullName evidence="1">Uncharacterized protein</fullName>
    </submittedName>
</protein>
<reference evidence="1" key="1">
    <citation type="submission" date="2020-09" db="EMBL/GenBank/DDBJ databases">
        <authorList>
            <person name="Kim M.K."/>
        </authorList>
    </citation>
    <scope>NUCLEOTIDE SEQUENCE</scope>
    <source>
        <strain evidence="1">BT704</strain>
    </source>
</reference>
<evidence type="ECO:0000313" key="2">
    <source>
        <dbReference type="Proteomes" id="UP000653797"/>
    </source>
</evidence>
<name>A0A927B4G0_9BACT</name>